<dbReference type="SUPFAM" id="SSF46689">
    <property type="entry name" value="Homeodomain-like"/>
    <property type="match status" value="1"/>
</dbReference>
<dbReference type="Proteomes" id="UP000193907">
    <property type="component" value="Unassembled WGS sequence"/>
</dbReference>
<dbReference type="GO" id="GO:0003700">
    <property type="term" value="F:DNA-binding transcription factor activity"/>
    <property type="evidence" value="ECO:0007669"/>
    <property type="project" value="TreeGrafter"/>
</dbReference>
<dbReference type="PRINTS" id="PR00455">
    <property type="entry name" value="HTHTETR"/>
</dbReference>
<evidence type="ECO:0000313" key="9">
    <source>
        <dbReference type="Proteomes" id="UP000230971"/>
    </source>
</evidence>
<keyword evidence="3" id="KW-0804">Transcription</keyword>
<evidence type="ECO:0000259" key="5">
    <source>
        <dbReference type="PROSITE" id="PS50977"/>
    </source>
</evidence>
<dbReference type="Pfam" id="PF00440">
    <property type="entry name" value="TetR_N"/>
    <property type="match status" value="1"/>
</dbReference>
<dbReference type="OrthoDB" id="9785164at2"/>
<protein>
    <submittedName>
        <fullName evidence="6">TetR family transcriptional regulator</fullName>
    </submittedName>
    <submittedName>
        <fullName evidence="7">TetR/AcrR family transcriptional regulator</fullName>
    </submittedName>
</protein>
<evidence type="ECO:0000256" key="3">
    <source>
        <dbReference type="ARBA" id="ARBA00023163"/>
    </source>
</evidence>
<keyword evidence="1" id="KW-0805">Transcription regulation</keyword>
<dbReference type="Gene3D" id="1.10.357.10">
    <property type="entry name" value="Tetracycline Repressor, domain 2"/>
    <property type="match status" value="1"/>
</dbReference>
<sequence>MTNSAATTNRPGKRERLVAAACELVYRQGVARTTLADIAQAADVPVGNVYYYFKTKDDIIAAVVRARADQIESALAALERRHRSPKGRLKGLIGLLAEQANSMAQYGCPHGTLCSELAKHTADPLAAPLMQIPLAWAEQQFRAMGRRDAPDLAIELVSAYQGSAVLASALAEPELMARRTRRLEKWIDALGA</sequence>
<dbReference type="InterPro" id="IPR001647">
    <property type="entry name" value="HTH_TetR"/>
</dbReference>
<reference evidence="6 8" key="1">
    <citation type="submission" date="2016-01" db="EMBL/GenBank/DDBJ databases">
        <title>The new phylogeny of the genus Mycobacterium.</title>
        <authorList>
            <person name="Tarcisio F."/>
            <person name="Conor M."/>
            <person name="Antonella G."/>
            <person name="Elisabetta G."/>
            <person name="Giulia F.S."/>
            <person name="Sara T."/>
            <person name="Anna F."/>
            <person name="Clotilde B."/>
            <person name="Roberto B."/>
            <person name="Veronica D.S."/>
            <person name="Fabio R."/>
            <person name="Monica P."/>
            <person name="Olivier J."/>
            <person name="Enrico T."/>
            <person name="Nicola S."/>
        </authorList>
    </citation>
    <scope>NUCLEOTIDE SEQUENCE [LARGE SCALE GENOMIC DNA]</scope>
    <source>
        <strain evidence="6 8">DSM 44243</strain>
    </source>
</reference>
<evidence type="ECO:0000256" key="2">
    <source>
        <dbReference type="ARBA" id="ARBA00023125"/>
    </source>
</evidence>
<dbReference type="PROSITE" id="PS50977">
    <property type="entry name" value="HTH_TETR_2"/>
    <property type="match status" value="1"/>
</dbReference>
<dbReference type="PANTHER" id="PTHR30055">
    <property type="entry name" value="HTH-TYPE TRANSCRIPTIONAL REGULATOR RUTR"/>
    <property type="match status" value="1"/>
</dbReference>
<comment type="caution">
    <text evidence="6">The sequence shown here is derived from an EMBL/GenBank/DDBJ whole genome shotgun (WGS) entry which is preliminary data.</text>
</comment>
<name>A0A1X1RL73_MYCCE</name>
<feature type="DNA-binding region" description="H-T-H motif" evidence="4">
    <location>
        <begin position="34"/>
        <end position="53"/>
    </location>
</feature>
<accession>A0A1X1RL73</accession>
<dbReference type="Proteomes" id="UP000230971">
    <property type="component" value="Unassembled WGS sequence"/>
</dbReference>
<proteinExistence type="predicted"/>
<evidence type="ECO:0000313" key="8">
    <source>
        <dbReference type="Proteomes" id="UP000193907"/>
    </source>
</evidence>
<evidence type="ECO:0000256" key="1">
    <source>
        <dbReference type="ARBA" id="ARBA00023015"/>
    </source>
</evidence>
<keyword evidence="8" id="KW-1185">Reference proteome</keyword>
<organism evidence="6 8">
    <name type="scientific">Mycobacterium celatum</name>
    <dbReference type="NCBI Taxonomy" id="28045"/>
    <lineage>
        <taxon>Bacteria</taxon>
        <taxon>Bacillati</taxon>
        <taxon>Actinomycetota</taxon>
        <taxon>Actinomycetes</taxon>
        <taxon>Mycobacteriales</taxon>
        <taxon>Mycobacteriaceae</taxon>
        <taxon>Mycobacterium</taxon>
    </lineage>
</organism>
<evidence type="ECO:0000313" key="7">
    <source>
        <dbReference type="EMBL" id="PIB78347.1"/>
    </source>
</evidence>
<dbReference type="EMBL" id="LQOM01000044">
    <property type="protein sequence ID" value="ORV08588.1"/>
    <property type="molecule type" value="Genomic_DNA"/>
</dbReference>
<dbReference type="STRING" id="28045.AWB95_18800"/>
<dbReference type="EMBL" id="PDKV01000016">
    <property type="protein sequence ID" value="PIB78347.1"/>
    <property type="molecule type" value="Genomic_DNA"/>
</dbReference>
<dbReference type="InterPro" id="IPR050109">
    <property type="entry name" value="HTH-type_TetR-like_transc_reg"/>
</dbReference>
<dbReference type="InterPro" id="IPR036271">
    <property type="entry name" value="Tet_transcr_reg_TetR-rel_C_sf"/>
</dbReference>
<evidence type="ECO:0000256" key="4">
    <source>
        <dbReference type="PROSITE-ProRule" id="PRU00335"/>
    </source>
</evidence>
<feature type="domain" description="HTH tetR-type" evidence="5">
    <location>
        <begin position="11"/>
        <end position="71"/>
    </location>
</feature>
<reference evidence="7 9" key="2">
    <citation type="journal article" date="2017" name="Infect. Genet. Evol.">
        <title>The new phylogeny of the genus Mycobacterium: The old and the news.</title>
        <authorList>
            <person name="Tortoli E."/>
            <person name="Fedrizzi T."/>
            <person name="Meehan C.J."/>
            <person name="Trovato A."/>
            <person name="Grottola A."/>
            <person name="Giacobazzi E."/>
            <person name="Serpini G.F."/>
            <person name="Tagliazucchi S."/>
            <person name="Fabio A."/>
            <person name="Bettua C."/>
            <person name="Bertorelli R."/>
            <person name="Frascaro F."/>
            <person name="De Sanctis V."/>
            <person name="Pecorari M."/>
            <person name="Jousson O."/>
            <person name="Segata N."/>
            <person name="Cirillo D.M."/>
        </authorList>
    </citation>
    <scope>NUCLEOTIDE SEQUENCE [LARGE SCALE GENOMIC DNA]</scope>
    <source>
        <strain evidence="7 9">NCTC 12882</strain>
    </source>
</reference>
<dbReference type="AlphaFoldDB" id="A0A1X1RL73"/>
<gene>
    <name evidence="6" type="ORF">AWB95_18800</name>
    <name evidence="7" type="ORF">CQY23_13880</name>
</gene>
<dbReference type="InterPro" id="IPR009057">
    <property type="entry name" value="Homeodomain-like_sf"/>
</dbReference>
<keyword evidence="2 4" id="KW-0238">DNA-binding</keyword>
<dbReference type="PANTHER" id="PTHR30055:SF234">
    <property type="entry name" value="HTH-TYPE TRANSCRIPTIONAL REGULATOR BETI"/>
    <property type="match status" value="1"/>
</dbReference>
<dbReference type="RefSeq" id="WP_062538637.1">
    <property type="nucleotide sequence ID" value="NZ_BBUN01000043.1"/>
</dbReference>
<dbReference type="SUPFAM" id="SSF48498">
    <property type="entry name" value="Tetracyclin repressor-like, C-terminal domain"/>
    <property type="match status" value="1"/>
</dbReference>
<dbReference type="GO" id="GO:0000976">
    <property type="term" value="F:transcription cis-regulatory region binding"/>
    <property type="evidence" value="ECO:0007669"/>
    <property type="project" value="TreeGrafter"/>
</dbReference>
<evidence type="ECO:0000313" key="6">
    <source>
        <dbReference type="EMBL" id="ORV08588.1"/>
    </source>
</evidence>